<dbReference type="NCBIfam" id="TIGR00188">
    <property type="entry name" value="rnpA"/>
    <property type="match status" value="1"/>
</dbReference>
<comment type="catalytic activity">
    <reaction evidence="7">
        <text>Endonucleolytic cleavage of RNA, removing 5'-extranucleotides from tRNA precursor.</text>
        <dbReference type="EC" id="3.1.26.5"/>
    </reaction>
</comment>
<keyword evidence="3 7" id="KW-0540">Nuclease</keyword>
<name>A0A9D2BQZ4_9BACT</name>
<keyword evidence="2 7" id="KW-0819">tRNA processing</keyword>
<reference evidence="9" key="2">
    <citation type="submission" date="2021-04" db="EMBL/GenBank/DDBJ databases">
        <authorList>
            <person name="Gilroy R."/>
        </authorList>
    </citation>
    <scope>NUCLEOTIDE SEQUENCE</scope>
    <source>
        <strain evidence="9">ChiHecec2B26-12326</strain>
    </source>
</reference>
<dbReference type="Pfam" id="PF00825">
    <property type="entry name" value="Ribonuclease_P"/>
    <property type="match status" value="1"/>
</dbReference>
<evidence type="ECO:0000256" key="7">
    <source>
        <dbReference type="HAMAP-Rule" id="MF_00227"/>
    </source>
</evidence>
<protein>
    <recommendedName>
        <fullName evidence="7 8">Ribonuclease P protein component</fullName>
        <shortName evidence="7">RNase P protein</shortName>
        <shortName evidence="7">RNaseP protein</shortName>
        <ecNumber evidence="7 8">3.1.26.5</ecNumber>
    </recommendedName>
    <alternativeName>
        <fullName evidence="7">Protein C5</fullName>
    </alternativeName>
</protein>
<dbReference type="EMBL" id="DXEN01000055">
    <property type="protein sequence ID" value="HIX86413.1"/>
    <property type="molecule type" value="Genomic_DNA"/>
</dbReference>
<dbReference type="Gene3D" id="3.30.230.10">
    <property type="match status" value="1"/>
</dbReference>
<evidence type="ECO:0000256" key="2">
    <source>
        <dbReference type="ARBA" id="ARBA00022694"/>
    </source>
</evidence>
<organism evidence="9 10">
    <name type="scientific">Candidatus Parabacteroides intestinigallinarum</name>
    <dbReference type="NCBI Taxonomy" id="2838722"/>
    <lineage>
        <taxon>Bacteria</taxon>
        <taxon>Pseudomonadati</taxon>
        <taxon>Bacteroidota</taxon>
        <taxon>Bacteroidia</taxon>
        <taxon>Bacteroidales</taxon>
        <taxon>Tannerellaceae</taxon>
        <taxon>Parabacteroides</taxon>
    </lineage>
</organism>
<dbReference type="GO" id="GO:0001682">
    <property type="term" value="P:tRNA 5'-leader removal"/>
    <property type="evidence" value="ECO:0007669"/>
    <property type="project" value="UniProtKB-UniRule"/>
</dbReference>
<gene>
    <name evidence="7 9" type="primary">rnpA</name>
    <name evidence="9" type="ORF">H9848_07385</name>
</gene>
<dbReference type="InterPro" id="IPR020568">
    <property type="entry name" value="Ribosomal_Su5_D2-typ_SF"/>
</dbReference>
<dbReference type="PANTHER" id="PTHR33992:SF1">
    <property type="entry name" value="RIBONUCLEASE P PROTEIN COMPONENT"/>
    <property type="match status" value="1"/>
</dbReference>
<comment type="function">
    <text evidence="1 7">RNaseP catalyzes the removal of the 5'-leader sequence from pre-tRNA to produce the mature 5'-terminus. It can also cleave other RNA substrates such as 4.5S RNA. The protein component plays an auxiliary but essential role in vivo by binding to the 5'-leader sequence and broadening the substrate specificity of the ribozyme.</text>
</comment>
<evidence type="ECO:0000256" key="4">
    <source>
        <dbReference type="ARBA" id="ARBA00022759"/>
    </source>
</evidence>
<dbReference type="SUPFAM" id="SSF54211">
    <property type="entry name" value="Ribosomal protein S5 domain 2-like"/>
    <property type="match status" value="1"/>
</dbReference>
<evidence type="ECO:0000313" key="9">
    <source>
        <dbReference type="EMBL" id="HIX86413.1"/>
    </source>
</evidence>
<accession>A0A9D2BQZ4</accession>
<comment type="similarity">
    <text evidence="7">Belongs to the RnpA family.</text>
</comment>
<evidence type="ECO:0000256" key="8">
    <source>
        <dbReference type="NCBIfam" id="TIGR00188"/>
    </source>
</evidence>
<reference evidence="9" key="1">
    <citation type="journal article" date="2021" name="PeerJ">
        <title>Extensive microbial diversity within the chicken gut microbiome revealed by metagenomics and culture.</title>
        <authorList>
            <person name="Gilroy R."/>
            <person name="Ravi A."/>
            <person name="Getino M."/>
            <person name="Pursley I."/>
            <person name="Horton D.L."/>
            <person name="Alikhan N.F."/>
            <person name="Baker D."/>
            <person name="Gharbi K."/>
            <person name="Hall N."/>
            <person name="Watson M."/>
            <person name="Adriaenssens E.M."/>
            <person name="Foster-Nyarko E."/>
            <person name="Jarju S."/>
            <person name="Secka A."/>
            <person name="Antonio M."/>
            <person name="Oren A."/>
            <person name="Chaudhuri R.R."/>
            <person name="La Ragione R."/>
            <person name="Hildebrand F."/>
            <person name="Pallen M.J."/>
        </authorList>
    </citation>
    <scope>NUCLEOTIDE SEQUENCE</scope>
    <source>
        <strain evidence="9">ChiHecec2B26-12326</strain>
    </source>
</reference>
<proteinExistence type="inferred from homology"/>
<comment type="subunit">
    <text evidence="7">Consists of a catalytic RNA component (M1 or rnpB) and a protein subunit.</text>
</comment>
<dbReference type="GO" id="GO:0004526">
    <property type="term" value="F:ribonuclease P activity"/>
    <property type="evidence" value="ECO:0007669"/>
    <property type="project" value="UniProtKB-UniRule"/>
</dbReference>
<keyword evidence="4 7" id="KW-0255">Endonuclease</keyword>
<dbReference type="EC" id="3.1.26.5" evidence="7 8"/>
<evidence type="ECO:0000256" key="5">
    <source>
        <dbReference type="ARBA" id="ARBA00022801"/>
    </source>
</evidence>
<dbReference type="AlphaFoldDB" id="A0A9D2BQZ4"/>
<dbReference type="Proteomes" id="UP000823847">
    <property type="component" value="Unassembled WGS sequence"/>
</dbReference>
<dbReference type="GO" id="GO:0042781">
    <property type="term" value="F:3'-tRNA processing endoribonuclease activity"/>
    <property type="evidence" value="ECO:0007669"/>
    <property type="project" value="TreeGrafter"/>
</dbReference>
<evidence type="ECO:0000313" key="10">
    <source>
        <dbReference type="Proteomes" id="UP000823847"/>
    </source>
</evidence>
<dbReference type="InterPro" id="IPR020539">
    <property type="entry name" value="RNase_P_CS"/>
</dbReference>
<comment type="caution">
    <text evidence="9">The sequence shown here is derived from an EMBL/GenBank/DDBJ whole genome shotgun (WGS) entry which is preliminary data.</text>
</comment>
<keyword evidence="5 7" id="KW-0378">Hydrolase</keyword>
<evidence type="ECO:0000256" key="3">
    <source>
        <dbReference type="ARBA" id="ARBA00022722"/>
    </source>
</evidence>
<dbReference type="GO" id="GO:0000049">
    <property type="term" value="F:tRNA binding"/>
    <property type="evidence" value="ECO:0007669"/>
    <property type="project" value="UniProtKB-UniRule"/>
</dbReference>
<dbReference type="InterPro" id="IPR014721">
    <property type="entry name" value="Ribsml_uS5_D2-typ_fold_subgr"/>
</dbReference>
<sequence>MTERRHTLSKEERLSWKRHIDRLFTEGRSFVAFPLRVVYLLSNEEGMPVRASFLVSVPKKRFKRAVKRNRIKRQVREAYRMHKYDLWESLEAKDKRMLIAFLYVDNELHSSVTMEKAMTKAIRILREKEA</sequence>
<dbReference type="PROSITE" id="PS00648">
    <property type="entry name" value="RIBONUCLEASE_P"/>
    <property type="match status" value="1"/>
</dbReference>
<evidence type="ECO:0000256" key="6">
    <source>
        <dbReference type="ARBA" id="ARBA00022884"/>
    </source>
</evidence>
<dbReference type="PANTHER" id="PTHR33992">
    <property type="entry name" value="RIBONUCLEASE P PROTEIN COMPONENT"/>
    <property type="match status" value="1"/>
</dbReference>
<keyword evidence="6 7" id="KW-0694">RNA-binding</keyword>
<dbReference type="GO" id="GO:0030677">
    <property type="term" value="C:ribonuclease P complex"/>
    <property type="evidence" value="ECO:0007669"/>
    <property type="project" value="TreeGrafter"/>
</dbReference>
<dbReference type="HAMAP" id="MF_00227">
    <property type="entry name" value="RNase_P"/>
    <property type="match status" value="1"/>
</dbReference>
<dbReference type="InterPro" id="IPR000100">
    <property type="entry name" value="RNase_P"/>
</dbReference>
<evidence type="ECO:0000256" key="1">
    <source>
        <dbReference type="ARBA" id="ARBA00002663"/>
    </source>
</evidence>